<dbReference type="CDD" id="cd00156">
    <property type="entry name" value="REC"/>
    <property type="match status" value="1"/>
</dbReference>
<dbReference type="InterPro" id="IPR036097">
    <property type="entry name" value="HisK_dim/P_sf"/>
</dbReference>
<keyword evidence="11" id="KW-1133">Transmembrane helix</keyword>
<evidence type="ECO:0000256" key="12">
    <source>
        <dbReference type="ARBA" id="ARBA00023012"/>
    </source>
</evidence>
<evidence type="ECO:0000256" key="10">
    <source>
        <dbReference type="ARBA" id="ARBA00022840"/>
    </source>
</evidence>
<keyword evidence="8" id="KW-0547">Nucleotide-binding</keyword>
<dbReference type="PANTHER" id="PTHR45339">
    <property type="entry name" value="HYBRID SIGNAL TRANSDUCTION HISTIDINE KINASE J"/>
    <property type="match status" value="1"/>
</dbReference>
<evidence type="ECO:0000313" key="20">
    <source>
        <dbReference type="EMBL" id="AKT36799.1"/>
    </source>
</evidence>
<keyword evidence="13" id="KW-0472">Membrane</keyword>
<dbReference type="CDD" id="cd00082">
    <property type="entry name" value="HisKA"/>
    <property type="match status" value="1"/>
</dbReference>
<evidence type="ECO:0000256" key="6">
    <source>
        <dbReference type="ARBA" id="ARBA00022679"/>
    </source>
</evidence>
<keyword evidence="4" id="KW-1003">Cell membrane</keyword>
<evidence type="ECO:0000256" key="13">
    <source>
        <dbReference type="ARBA" id="ARBA00023136"/>
    </source>
</evidence>
<dbReference type="SUPFAM" id="SSF47226">
    <property type="entry name" value="Histidine-containing phosphotransfer domain, HPT domain"/>
    <property type="match status" value="1"/>
</dbReference>
<sequence>MGAELTGRVLAALAANQRAGAENNLERVLASVREGCNADVGLVLQEADPVTALVLASVPAALPQGIAVSPDMIVDALTSGECVYRDTRSPLSPLPTMLQGSTAILPFMARRGLRGAAVLIRHDSVPYPPEQKAMLETMPVLFGALAEVEAEALRAEELRARFDAMVHTLPHGLVFMDESGSEAWVNDAAAELLQVTEGAVAPYLVATAMGALQARADNRDEIRARLAEVLRSPQAELRDQRWIFSGQPARGQRAAQQGRVFAVSSTPTSVRGVQGRLWVFVDVTVQHFASQELMAKNQALDVARAEAERANRAKSEFLAAMSHEIRTPMNGVLGMATLLEGTPLTADQRDFVGTIRSSGEALLTIINDILDLSRIESGRFELESISFDLRTCVEEAMVLLGPRAAEKGLELGALIAEDLPLRVTGDPARTRQILINLIGNAVKFTRTGEVLVEVNRAPPAAGPAVDDHGEGEPWPIHLAVHDSGIGIPADRMGRLFQSFSQVDASIAREFGGTGLGLAISKRLSELLGGSIHAESTVGKGSTFRVSLPLTPAPISAALRAPDAHARASLKESKALVVDHSASSRAIVSRHAEAWGMEITHAASPDEALALLEGGLRFKVALIAASLGEQSGWELAKQLSDLHDRPIESVIMLVVGGETPVDGAGAHLDIAGFVRKPIRRRALRDALLAVTLPPDARVSSPTTTQTPAAASHRRQLRLLLAEDNATNQKVTLLMLDRLGYTADVVTDGQAAIDAAKTGAYDMIFMDVMMPGVDGLTATRAIRALDDDRLVQPRIVAMTANALIGDQERCIAAGMDDFVAKPVQFEELAAALERSTTPSPRPLSLTPQPTVGRDGDPALDPDVWARLSNLFGGKASSLGRVMDTFLKDLAELATQLRKAHAEKDRPLLERAAHTLKGSSAMVGALRLSRACSELERAVEAGIDTQPMLASVLTEQEAVVRELSLRRPITRPPSLPTPAAQEPR</sequence>
<evidence type="ECO:0000256" key="15">
    <source>
        <dbReference type="PROSITE-ProRule" id="PRU00169"/>
    </source>
</evidence>
<dbReference type="PROSITE" id="PS50894">
    <property type="entry name" value="HPT"/>
    <property type="match status" value="1"/>
</dbReference>
<evidence type="ECO:0000256" key="9">
    <source>
        <dbReference type="ARBA" id="ARBA00022777"/>
    </source>
</evidence>
<dbReference type="CDD" id="cd00088">
    <property type="entry name" value="HPT"/>
    <property type="match status" value="1"/>
</dbReference>
<dbReference type="PANTHER" id="PTHR45339:SF1">
    <property type="entry name" value="HYBRID SIGNAL TRANSDUCTION HISTIDINE KINASE J"/>
    <property type="match status" value="1"/>
</dbReference>
<dbReference type="GO" id="GO:0005886">
    <property type="term" value="C:plasma membrane"/>
    <property type="evidence" value="ECO:0007669"/>
    <property type="project" value="UniProtKB-SubCell"/>
</dbReference>
<dbReference type="EC" id="2.7.13.3" evidence="3"/>
<dbReference type="CDD" id="cd17546">
    <property type="entry name" value="REC_hyHK_CKI1_RcsC-like"/>
    <property type="match status" value="1"/>
</dbReference>
<keyword evidence="5 15" id="KW-0597">Phosphoprotein</keyword>
<dbReference type="Gene3D" id="3.40.50.2300">
    <property type="match status" value="2"/>
</dbReference>
<evidence type="ECO:0000259" key="17">
    <source>
        <dbReference type="PROSITE" id="PS50109"/>
    </source>
</evidence>
<keyword evidence="6 20" id="KW-0808">Transferase</keyword>
<comment type="caution">
    <text evidence="15">Lacks conserved residue(s) required for the propagation of feature annotation.</text>
</comment>
<dbReference type="SMART" id="SM00448">
    <property type="entry name" value="REC"/>
    <property type="match status" value="2"/>
</dbReference>
<dbReference type="Gene3D" id="3.30.450.20">
    <property type="entry name" value="PAS domain"/>
    <property type="match status" value="1"/>
</dbReference>
<dbReference type="InterPro" id="IPR004358">
    <property type="entry name" value="Sig_transdc_His_kin-like_C"/>
</dbReference>
<evidence type="ECO:0000256" key="5">
    <source>
        <dbReference type="ARBA" id="ARBA00022553"/>
    </source>
</evidence>
<evidence type="ECO:0000256" key="11">
    <source>
        <dbReference type="ARBA" id="ARBA00022989"/>
    </source>
</evidence>
<dbReference type="PRINTS" id="PR00344">
    <property type="entry name" value="BCTRLSENSOR"/>
</dbReference>
<evidence type="ECO:0000259" key="19">
    <source>
        <dbReference type="PROSITE" id="PS50894"/>
    </source>
</evidence>
<comment type="subcellular location">
    <subcellularLocation>
        <location evidence="2">Cell membrane</location>
        <topology evidence="2">Multi-pass membrane protein</topology>
    </subcellularLocation>
</comment>
<dbReference type="KEGG" id="ccro:CMC5_009200"/>
<comment type="catalytic activity">
    <reaction evidence="1">
        <text>ATP + protein L-histidine = ADP + protein N-phospho-L-histidine.</text>
        <dbReference type="EC" id="2.7.13.3"/>
    </reaction>
</comment>
<dbReference type="FunFam" id="1.10.287.130:FF:000004">
    <property type="entry name" value="Ethylene receptor 1"/>
    <property type="match status" value="1"/>
</dbReference>
<feature type="domain" description="Response regulatory" evidence="18">
    <location>
        <begin position="573"/>
        <end position="690"/>
    </location>
</feature>
<dbReference type="SMART" id="SM00073">
    <property type="entry name" value="HPT"/>
    <property type="match status" value="1"/>
</dbReference>
<protein>
    <recommendedName>
        <fullName evidence="3">histidine kinase</fullName>
        <ecNumber evidence="3">2.7.13.3</ecNumber>
    </recommendedName>
</protein>
<keyword evidence="9 20" id="KW-0418">Kinase</keyword>
<keyword evidence="7" id="KW-0812">Transmembrane</keyword>
<feature type="domain" description="HPt" evidence="19">
    <location>
        <begin position="872"/>
        <end position="963"/>
    </location>
</feature>
<evidence type="ECO:0000256" key="4">
    <source>
        <dbReference type="ARBA" id="ARBA00022475"/>
    </source>
</evidence>
<gene>
    <name evidence="20" type="ORF">CMC5_009200</name>
</gene>
<dbReference type="Gene3D" id="1.20.120.160">
    <property type="entry name" value="HPT domain"/>
    <property type="match status" value="1"/>
</dbReference>
<evidence type="ECO:0000256" key="3">
    <source>
        <dbReference type="ARBA" id="ARBA00012438"/>
    </source>
</evidence>
<feature type="domain" description="Response regulatory" evidence="18">
    <location>
        <begin position="716"/>
        <end position="834"/>
    </location>
</feature>
<evidence type="ECO:0000256" key="14">
    <source>
        <dbReference type="PROSITE-ProRule" id="PRU00110"/>
    </source>
</evidence>
<dbReference type="PROSITE" id="PS50109">
    <property type="entry name" value="HIS_KIN"/>
    <property type="match status" value="1"/>
</dbReference>
<dbReference type="FunFam" id="3.30.565.10:FF:000010">
    <property type="entry name" value="Sensor histidine kinase RcsC"/>
    <property type="match status" value="1"/>
</dbReference>
<dbReference type="Pfam" id="PF01627">
    <property type="entry name" value="Hpt"/>
    <property type="match status" value="1"/>
</dbReference>
<proteinExistence type="predicted"/>
<dbReference type="SMART" id="SM00388">
    <property type="entry name" value="HisKA"/>
    <property type="match status" value="1"/>
</dbReference>
<dbReference type="GO" id="GO:0005524">
    <property type="term" value="F:ATP binding"/>
    <property type="evidence" value="ECO:0007669"/>
    <property type="project" value="UniProtKB-KW"/>
</dbReference>
<evidence type="ECO:0000313" key="21">
    <source>
        <dbReference type="Proteomes" id="UP000067626"/>
    </source>
</evidence>
<dbReference type="Pfam" id="PF00512">
    <property type="entry name" value="HisKA"/>
    <property type="match status" value="1"/>
</dbReference>
<dbReference type="GO" id="GO:0000155">
    <property type="term" value="F:phosphorelay sensor kinase activity"/>
    <property type="evidence" value="ECO:0007669"/>
    <property type="project" value="InterPro"/>
</dbReference>
<dbReference type="InterPro" id="IPR003594">
    <property type="entry name" value="HATPase_dom"/>
</dbReference>
<dbReference type="SUPFAM" id="SSF55785">
    <property type="entry name" value="PYP-like sensor domain (PAS domain)"/>
    <property type="match status" value="1"/>
</dbReference>
<name>A0A0K1E7F9_CHOCO</name>
<feature type="modified residue" description="4-aspartylphosphate" evidence="15">
    <location>
        <position position="765"/>
    </location>
</feature>
<evidence type="ECO:0000256" key="7">
    <source>
        <dbReference type="ARBA" id="ARBA00022692"/>
    </source>
</evidence>
<dbReference type="InterPro" id="IPR003661">
    <property type="entry name" value="HisK_dim/P_dom"/>
</dbReference>
<dbReference type="Gene3D" id="3.30.565.10">
    <property type="entry name" value="Histidine kinase-like ATPase, C-terminal domain"/>
    <property type="match status" value="1"/>
</dbReference>
<evidence type="ECO:0000256" key="16">
    <source>
        <dbReference type="SAM" id="MobiDB-lite"/>
    </source>
</evidence>
<dbReference type="STRING" id="52.CMC5_009200"/>
<dbReference type="InterPro" id="IPR008207">
    <property type="entry name" value="Sig_transdc_His_kin_Hpt_dom"/>
</dbReference>
<keyword evidence="12" id="KW-0902">Two-component regulatory system</keyword>
<evidence type="ECO:0000256" key="8">
    <source>
        <dbReference type="ARBA" id="ARBA00022741"/>
    </source>
</evidence>
<dbReference type="OrthoDB" id="5468627at2"/>
<feature type="domain" description="Histidine kinase" evidence="17">
    <location>
        <begin position="320"/>
        <end position="551"/>
    </location>
</feature>
<reference evidence="20 21" key="1">
    <citation type="submission" date="2015-07" db="EMBL/GenBank/DDBJ databases">
        <title>Genome analysis of myxobacterium Chondromyces crocatus Cm c5 reveals a high potential for natural compound synthesis and the genetic basis for the loss of fruiting body formation.</title>
        <authorList>
            <person name="Zaburannyi N."/>
            <person name="Bunk B."/>
            <person name="Maier J."/>
            <person name="Overmann J."/>
            <person name="Mueller R."/>
        </authorList>
    </citation>
    <scope>NUCLEOTIDE SEQUENCE [LARGE SCALE GENOMIC DNA]</scope>
    <source>
        <strain evidence="20 21">Cm c5</strain>
    </source>
</reference>
<dbReference type="InterPro" id="IPR036641">
    <property type="entry name" value="HPT_dom_sf"/>
</dbReference>
<dbReference type="RefSeq" id="WP_050429257.1">
    <property type="nucleotide sequence ID" value="NZ_CP012159.1"/>
</dbReference>
<dbReference type="InterPro" id="IPR036890">
    <property type="entry name" value="HATPase_C_sf"/>
</dbReference>
<dbReference type="SMART" id="SM00387">
    <property type="entry name" value="HATPase_c"/>
    <property type="match status" value="1"/>
</dbReference>
<dbReference type="PATRIC" id="fig|52.7.peg.988"/>
<dbReference type="SUPFAM" id="SSF55874">
    <property type="entry name" value="ATPase domain of HSP90 chaperone/DNA topoisomerase II/histidine kinase"/>
    <property type="match status" value="1"/>
</dbReference>
<dbReference type="InterPro" id="IPR035965">
    <property type="entry name" value="PAS-like_dom_sf"/>
</dbReference>
<dbReference type="AlphaFoldDB" id="A0A0K1E7F9"/>
<feature type="region of interest" description="Disordered" evidence="16">
    <location>
        <begin position="831"/>
        <end position="853"/>
    </location>
</feature>
<dbReference type="SUPFAM" id="SSF47384">
    <property type="entry name" value="Homodimeric domain of signal transducing histidine kinase"/>
    <property type="match status" value="1"/>
</dbReference>
<evidence type="ECO:0000256" key="2">
    <source>
        <dbReference type="ARBA" id="ARBA00004651"/>
    </source>
</evidence>
<dbReference type="Pfam" id="PF00072">
    <property type="entry name" value="Response_reg"/>
    <property type="match status" value="2"/>
</dbReference>
<dbReference type="InterPro" id="IPR005467">
    <property type="entry name" value="His_kinase_dom"/>
</dbReference>
<organism evidence="20 21">
    <name type="scientific">Chondromyces crocatus</name>
    <dbReference type="NCBI Taxonomy" id="52"/>
    <lineage>
        <taxon>Bacteria</taxon>
        <taxon>Pseudomonadati</taxon>
        <taxon>Myxococcota</taxon>
        <taxon>Polyangia</taxon>
        <taxon>Polyangiales</taxon>
        <taxon>Polyangiaceae</taxon>
        <taxon>Chondromyces</taxon>
    </lineage>
</organism>
<keyword evidence="10" id="KW-0067">ATP-binding</keyword>
<dbReference type="SUPFAM" id="SSF52172">
    <property type="entry name" value="CheY-like"/>
    <property type="match status" value="2"/>
</dbReference>
<accession>A0A0K1E7F9</accession>
<dbReference type="CDD" id="cd16922">
    <property type="entry name" value="HATPase_EvgS-ArcB-TorS-like"/>
    <property type="match status" value="1"/>
</dbReference>
<dbReference type="Pfam" id="PF02518">
    <property type="entry name" value="HATPase_c"/>
    <property type="match status" value="1"/>
</dbReference>
<evidence type="ECO:0000259" key="18">
    <source>
        <dbReference type="PROSITE" id="PS50110"/>
    </source>
</evidence>
<dbReference type="Proteomes" id="UP000067626">
    <property type="component" value="Chromosome"/>
</dbReference>
<dbReference type="InterPro" id="IPR001789">
    <property type="entry name" value="Sig_transdc_resp-reg_receiver"/>
</dbReference>
<feature type="modified residue" description="Phosphohistidine" evidence="14">
    <location>
        <position position="911"/>
    </location>
</feature>
<dbReference type="EMBL" id="CP012159">
    <property type="protein sequence ID" value="AKT36799.1"/>
    <property type="molecule type" value="Genomic_DNA"/>
</dbReference>
<feature type="compositionally biased region" description="Low complexity" evidence="16">
    <location>
        <begin position="832"/>
        <end position="848"/>
    </location>
</feature>
<keyword evidence="21" id="KW-1185">Reference proteome</keyword>
<dbReference type="Gene3D" id="1.10.287.130">
    <property type="match status" value="1"/>
</dbReference>
<dbReference type="PROSITE" id="PS50110">
    <property type="entry name" value="RESPONSE_REGULATORY"/>
    <property type="match status" value="2"/>
</dbReference>
<evidence type="ECO:0000256" key="1">
    <source>
        <dbReference type="ARBA" id="ARBA00000085"/>
    </source>
</evidence>
<dbReference type="InterPro" id="IPR011006">
    <property type="entry name" value="CheY-like_superfamily"/>
</dbReference>